<evidence type="ECO:0000256" key="12">
    <source>
        <dbReference type="PROSITE-ProRule" id="PRU01360"/>
    </source>
</evidence>
<evidence type="ECO:0000256" key="3">
    <source>
        <dbReference type="ARBA" id="ARBA00022452"/>
    </source>
</evidence>
<evidence type="ECO:0000259" key="16">
    <source>
        <dbReference type="Pfam" id="PF07715"/>
    </source>
</evidence>
<dbReference type="SUPFAM" id="SSF56935">
    <property type="entry name" value="Porins"/>
    <property type="match status" value="1"/>
</dbReference>
<keyword evidence="6 14" id="KW-0732">Signal</keyword>
<dbReference type="PANTHER" id="PTHR32552:SF68">
    <property type="entry name" value="FERRICHROME OUTER MEMBRANE TRANSPORTER_PHAGE RECEPTOR"/>
    <property type="match status" value="1"/>
</dbReference>
<dbReference type="PANTHER" id="PTHR32552">
    <property type="entry name" value="FERRICHROME IRON RECEPTOR-RELATED"/>
    <property type="match status" value="1"/>
</dbReference>
<keyword evidence="17" id="KW-0675">Receptor</keyword>
<organism evidence="17 18">
    <name type="scientific">Acinetobacter piscicola</name>
    <dbReference type="NCBI Taxonomy" id="2006115"/>
    <lineage>
        <taxon>Bacteria</taxon>
        <taxon>Pseudomonadati</taxon>
        <taxon>Pseudomonadota</taxon>
        <taxon>Gammaproteobacteria</taxon>
        <taxon>Moraxellales</taxon>
        <taxon>Moraxellaceae</taxon>
        <taxon>Acinetobacter</taxon>
    </lineage>
</organism>
<evidence type="ECO:0000256" key="7">
    <source>
        <dbReference type="ARBA" id="ARBA00023004"/>
    </source>
</evidence>
<evidence type="ECO:0000256" key="11">
    <source>
        <dbReference type="ARBA" id="ARBA00023237"/>
    </source>
</evidence>
<keyword evidence="2 12" id="KW-0813">Transport</keyword>
<evidence type="ECO:0000256" key="4">
    <source>
        <dbReference type="ARBA" id="ARBA00022496"/>
    </source>
</evidence>
<dbReference type="CDD" id="cd01347">
    <property type="entry name" value="ligand_gated_channel"/>
    <property type="match status" value="1"/>
</dbReference>
<evidence type="ECO:0000256" key="9">
    <source>
        <dbReference type="ARBA" id="ARBA00023077"/>
    </source>
</evidence>
<dbReference type="Proteomes" id="UP000593966">
    <property type="component" value="Chromosome"/>
</dbReference>
<gene>
    <name evidence="17" type="ORF">G0028_03745</name>
</gene>
<accession>A0A7S6VUC9</accession>
<dbReference type="GO" id="GO:0015344">
    <property type="term" value="F:siderophore uptake transmembrane transporter activity"/>
    <property type="evidence" value="ECO:0007669"/>
    <property type="project" value="TreeGrafter"/>
</dbReference>
<feature type="domain" description="TonB-dependent receptor plug" evidence="16">
    <location>
        <begin position="55"/>
        <end position="161"/>
    </location>
</feature>
<evidence type="ECO:0000256" key="8">
    <source>
        <dbReference type="ARBA" id="ARBA00023065"/>
    </source>
</evidence>
<evidence type="ECO:0000259" key="15">
    <source>
        <dbReference type="Pfam" id="PF00593"/>
    </source>
</evidence>
<evidence type="ECO:0000256" key="2">
    <source>
        <dbReference type="ARBA" id="ARBA00022448"/>
    </source>
</evidence>
<dbReference type="Gene3D" id="2.170.130.10">
    <property type="entry name" value="TonB-dependent receptor, plug domain"/>
    <property type="match status" value="1"/>
</dbReference>
<dbReference type="InterPro" id="IPR037066">
    <property type="entry name" value="Plug_dom_sf"/>
</dbReference>
<dbReference type="AlphaFoldDB" id="A0A7S6VUC9"/>
<dbReference type="Gene3D" id="2.40.170.20">
    <property type="entry name" value="TonB-dependent receptor, beta-barrel domain"/>
    <property type="match status" value="1"/>
</dbReference>
<evidence type="ECO:0000256" key="6">
    <source>
        <dbReference type="ARBA" id="ARBA00022729"/>
    </source>
</evidence>
<keyword evidence="18" id="KW-1185">Reference proteome</keyword>
<keyword evidence="9 13" id="KW-0798">TonB box</keyword>
<keyword evidence="7" id="KW-0408">Iron</keyword>
<name>A0A7S6VUC9_9GAMM</name>
<keyword evidence="3 12" id="KW-1134">Transmembrane beta strand</keyword>
<evidence type="ECO:0000256" key="14">
    <source>
        <dbReference type="SAM" id="SignalP"/>
    </source>
</evidence>
<dbReference type="InterPro" id="IPR012910">
    <property type="entry name" value="Plug_dom"/>
</dbReference>
<comment type="similarity">
    <text evidence="12 13">Belongs to the TonB-dependent receptor family.</text>
</comment>
<reference evidence="17 18" key="1">
    <citation type="submission" date="2020-02" db="EMBL/GenBank/DDBJ databases">
        <title>Tigecycline-resistant Acinetobacter species from pigs and migratory birds.</title>
        <authorList>
            <person name="Chen C."/>
            <person name="Sun J."/>
            <person name="Liao X.-P."/>
            <person name="Liu Y.-H."/>
        </authorList>
    </citation>
    <scope>NUCLEOTIDE SEQUENCE [LARGE SCALE GENOMIC DNA]</scope>
    <source>
        <strain evidence="17 18">YH12207_T</strain>
    </source>
</reference>
<dbReference type="Pfam" id="PF00593">
    <property type="entry name" value="TonB_dep_Rec_b-barrel"/>
    <property type="match status" value="1"/>
</dbReference>
<dbReference type="PROSITE" id="PS52016">
    <property type="entry name" value="TONB_DEPENDENT_REC_3"/>
    <property type="match status" value="1"/>
</dbReference>
<proteinExistence type="inferred from homology"/>
<keyword evidence="5 12" id="KW-0812">Transmembrane</keyword>
<dbReference type="InterPro" id="IPR000531">
    <property type="entry name" value="Beta-barrel_TonB"/>
</dbReference>
<dbReference type="Pfam" id="PF07715">
    <property type="entry name" value="Plug"/>
    <property type="match status" value="1"/>
</dbReference>
<evidence type="ECO:0000313" key="18">
    <source>
        <dbReference type="Proteomes" id="UP000593966"/>
    </source>
</evidence>
<evidence type="ECO:0000256" key="10">
    <source>
        <dbReference type="ARBA" id="ARBA00023136"/>
    </source>
</evidence>
<dbReference type="InterPro" id="IPR039426">
    <property type="entry name" value="TonB-dep_rcpt-like"/>
</dbReference>
<sequence>MQSNIRFISLNFSLLCLTACISQQLYAETGTSEPVQLLDTLTLHATRSDTTWLHTPASVYRIEQKEQANNLGVNLTETLQGVPGLQLNNRENYAQDLQLSMRGFGARSTFGVRGIRLYVDGIPATMPDGQGQTSNIDLSSLKDIEVLGGPFSALYGNSSGGTILTTTQEGQGRDSIQLGYSAGSHDKNRADIVLQGGADQANEPSYVLSTSYFATDGYREHSDAKKVLSNAKLSWDLEDGSKINWTVNHVDINADDPQGLTREQWQANPKQQVPFLKQFDVRKEINQTQTGINWTKPLNDQNELYSMAYFGHREVTQYQSIPKGEISPNLGLDNYGKSKPSTSQMNPRHAGGVIDFDRDYYGVDLRWTGKALLLNTRLSVGVAYDAMNEDRQGYENFILNPQNQPNYGVKGDLRRDEKNTLWNLDPYLQASWQLVPALRLDAGLRYSNVHYESKDYYYRSAEYIADKDNGNDSGKTDYDKVLPSAALTWDISPHLMSYFSYSKGFETPTFTEMAYPTLATSGINFALKPATSDNYEIGLKAKNRLGQFTVAIFQSKTQDDIISGQSNNGRNTFRNAEQTLREGLELSWNKKLWRDFTAQASYSYLDATFNADVPEILNDQHEVLAGKIPKDNVIPGIAKNQAYASLGWLPETGLNAGIDVRYMDKIYVNDSNSDAAPSYTVTSANVGYIWKNHDWKIKTFARVDNVFDKNYIGSVIVNDGNGRFFEPADGVNWSAGLNITKAF</sequence>
<comment type="subcellular location">
    <subcellularLocation>
        <location evidence="1 12">Cell outer membrane</location>
        <topology evidence="1 12">Multi-pass membrane protein</topology>
    </subcellularLocation>
</comment>
<keyword evidence="4" id="KW-0410">Iron transport</keyword>
<evidence type="ECO:0000256" key="1">
    <source>
        <dbReference type="ARBA" id="ARBA00004571"/>
    </source>
</evidence>
<keyword evidence="11 12" id="KW-0998">Cell outer membrane</keyword>
<protein>
    <submittedName>
        <fullName evidence="17">TonB-dependent receptor</fullName>
    </submittedName>
</protein>
<dbReference type="RefSeq" id="WP_180046896.1">
    <property type="nucleotide sequence ID" value="NZ_CP048659.1"/>
</dbReference>
<dbReference type="InterPro" id="IPR036942">
    <property type="entry name" value="Beta-barrel_TonB_sf"/>
</dbReference>
<dbReference type="EMBL" id="CP048659">
    <property type="protein sequence ID" value="QOW45084.1"/>
    <property type="molecule type" value="Genomic_DNA"/>
</dbReference>
<feature type="chain" id="PRO_5032575655" evidence="14">
    <location>
        <begin position="28"/>
        <end position="743"/>
    </location>
</feature>
<dbReference type="GO" id="GO:0009279">
    <property type="term" value="C:cell outer membrane"/>
    <property type="evidence" value="ECO:0007669"/>
    <property type="project" value="UniProtKB-SubCell"/>
</dbReference>
<keyword evidence="8" id="KW-0406">Ion transport</keyword>
<evidence type="ECO:0000256" key="5">
    <source>
        <dbReference type="ARBA" id="ARBA00022692"/>
    </source>
</evidence>
<evidence type="ECO:0000313" key="17">
    <source>
        <dbReference type="EMBL" id="QOW45084.1"/>
    </source>
</evidence>
<evidence type="ECO:0000256" key="13">
    <source>
        <dbReference type="RuleBase" id="RU003357"/>
    </source>
</evidence>
<feature type="signal peptide" evidence="14">
    <location>
        <begin position="1"/>
        <end position="27"/>
    </location>
</feature>
<feature type="domain" description="TonB-dependent receptor-like beta-barrel" evidence="15">
    <location>
        <begin position="236"/>
        <end position="706"/>
    </location>
</feature>
<keyword evidence="10 12" id="KW-0472">Membrane</keyword>